<dbReference type="PANTHER" id="PTHR12461">
    <property type="entry name" value="HYPOXIA-INDUCIBLE FACTOR 1 ALPHA INHIBITOR-RELATED"/>
    <property type="match status" value="1"/>
</dbReference>
<dbReference type="PROSITE" id="PS51184">
    <property type="entry name" value="JMJC"/>
    <property type="match status" value="1"/>
</dbReference>
<feature type="domain" description="JmjC" evidence="1">
    <location>
        <begin position="561"/>
        <end position="705"/>
    </location>
</feature>
<evidence type="ECO:0000313" key="2">
    <source>
        <dbReference type="EMBL" id="MXQ79148.1"/>
    </source>
</evidence>
<proteinExistence type="predicted"/>
<sequence>MAGHGFPVPRFEGVSQEQFIEHLYPQRKPLVLEGIDLGACTSKWTVDYLSQVGGRKEVKIHVAAVAQMDFISKNFVYRYFLLRFTLGIHKYKTGGCYFYYAVYSHEFIPLSFTKNVKFKNDFQILSTCSFHVRTFHFLLNKKVEESAGMMSVSQPAVNDVYFPGKPSAVTNGSYSSSSKPFTRAAKELQGYLLRDRRKTDVVIFAVIGEQERREASRPQREAGKFFFPKSESYMSFALLLLPITSTSSNSCHPALIVCYTFLIPDLGKKPFQNGEQNTTAPITEVALACRGFCIISKLFKRCFGRNEGCTCPLYIIISSVLKFRLTPASPESGIRFASLCKGLTFHIYVNPLCFLENIAWSSSYKEILPPCYRVRVEKYLLVSSSAITQKPEVIECGVEGGEQFCLVVPEGRQFESLEFHIIGYNKNYGYCVVKQKIISNSSKQTLPFDKLVLRAAEEKHTEFFISEDEKYYLRSLGEDPRKVMDNFLIQVTGKKRVVLFSPRDAQYLYLSGSKSEVLNIDNPDLAKYPLFSKARRYECSLKAGDVLFIPDPRKDVADIRKQFPLLEGDIKFPKFFKEEQFFSSVFRISSPGLQLWTHYDVMDNVLIQVTGKKRVVLFSPRDAQYLYLSGSKSEVLNIDNPDLAKYPLFSKARRYECSLKAGDVLFIPALWFHNVISEEFGVGVNVFWKHLPSECYDKTDTYGNKDLTAASRAVQILDRALKTLGELPEEYRDFYARRMVLHIQDKAYSKNFE</sequence>
<dbReference type="AlphaFoldDB" id="A0A6B0QMK5"/>
<dbReference type="InterPro" id="IPR014710">
    <property type="entry name" value="RmlC-like_jellyroll"/>
</dbReference>
<dbReference type="EMBL" id="VBQZ03000001">
    <property type="protein sequence ID" value="MXQ79148.1"/>
    <property type="molecule type" value="Genomic_DNA"/>
</dbReference>
<evidence type="ECO:0000259" key="1">
    <source>
        <dbReference type="PROSITE" id="PS51184"/>
    </source>
</evidence>
<dbReference type="Proteomes" id="UP000322234">
    <property type="component" value="Unassembled WGS sequence"/>
</dbReference>
<evidence type="ECO:0000313" key="3">
    <source>
        <dbReference type="Proteomes" id="UP000322234"/>
    </source>
</evidence>
<name>A0A6B0QMK5_9CETA</name>
<dbReference type="GO" id="GO:0000049">
    <property type="term" value="F:tRNA binding"/>
    <property type="evidence" value="ECO:0007669"/>
    <property type="project" value="TreeGrafter"/>
</dbReference>
<dbReference type="InterPro" id="IPR041667">
    <property type="entry name" value="Cupin_8"/>
</dbReference>
<dbReference type="InterPro" id="IPR003347">
    <property type="entry name" value="JmjC_dom"/>
</dbReference>
<reference evidence="2" key="1">
    <citation type="submission" date="2019-10" db="EMBL/GenBank/DDBJ databases">
        <title>The sequence and de novo assembly of the wild yak genome.</title>
        <authorList>
            <person name="Liu Y."/>
        </authorList>
    </citation>
    <scope>NUCLEOTIDE SEQUENCE [LARGE SCALE GENOMIC DNA]</scope>
    <source>
        <strain evidence="2">WY2019</strain>
    </source>
</reference>
<dbReference type="Gene3D" id="6.10.140.1470">
    <property type="match status" value="1"/>
</dbReference>
<dbReference type="PANTHER" id="PTHR12461:SF104">
    <property type="entry name" value="TRNA WYBUTOSINE-SYNTHESIZING PROTEIN 5"/>
    <property type="match status" value="1"/>
</dbReference>
<gene>
    <name evidence="2" type="ORF">E5288_WYG000414</name>
</gene>
<dbReference type="Gene3D" id="2.60.120.650">
    <property type="entry name" value="Cupin"/>
    <property type="match status" value="2"/>
</dbReference>
<comment type="caution">
    <text evidence="2">The sequence shown here is derived from an EMBL/GenBank/DDBJ whole genome shotgun (WGS) entry which is preliminary data.</text>
</comment>
<dbReference type="SUPFAM" id="SSF51197">
    <property type="entry name" value="Clavaminate synthase-like"/>
    <property type="match status" value="3"/>
</dbReference>
<dbReference type="GO" id="GO:0031591">
    <property type="term" value="P:wybutosine biosynthetic process"/>
    <property type="evidence" value="ECO:0007669"/>
    <property type="project" value="TreeGrafter"/>
</dbReference>
<dbReference type="Pfam" id="PF13621">
    <property type="entry name" value="Cupin_8"/>
    <property type="match status" value="2"/>
</dbReference>
<accession>A0A6B0QMK5</accession>
<organism evidence="2 3">
    <name type="scientific">Bos mutus</name>
    <name type="common">wild yak</name>
    <dbReference type="NCBI Taxonomy" id="72004"/>
    <lineage>
        <taxon>Eukaryota</taxon>
        <taxon>Metazoa</taxon>
        <taxon>Chordata</taxon>
        <taxon>Craniata</taxon>
        <taxon>Vertebrata</taxon>
        <taxon>Euteleostomi</taxon>
        <taxon>Mammalia</taxon>
        <taxon>Eutheria</taxon>
        <taxon>Laurasiatheria</taxon>
        <taxon>Artiodactyla</taxon>
        <taxon>Ruminantia</taxon>
        <taxon>Pecora</taxon>
        <taxon>Bovidae</taxon>
        <taxon>Bovinae</taxon>
        <taxon>Bos</taxon>
    </lineage>
</organism>
<protein>
    <recommendedName>
        <fullName evidence="1">JmjC domain-containing protein</fullName>
    </recommendedName>
</protein>
<dbReference type="SMART" id="SM00558">
    <property type="entry name" value="JmjC"/>
    <property type="match status" value="1"/>
</dbReference>
<dbReference type="Gene3D" id="2.60.120.10">
    <property type="entry name" value="Jelly Rolls"/>
    <property type="match status" value="1"/>
</dbReference>
<keyword evidence="3" id="KW-1185">Reference proteome</keyword>